<dbReference type="EMBL" id="GQ357915">
    <property type="protein sequence ID" value="ACV50228.1"/>
    <property type="molecule type" value="Genomic_DNA"/>
</dbReference>
<sequence length="339" mass="37493">MKHLNLAIASVLTYNAQNIHAVGDRFTVALHIEAPAKGSDKGYVYFGVAARAKGDKQDQQTGKDLALLRLENALKNVDPDNFDEDDMVINGLCGRMVWAPYDSATNSVLARLDPAQVPMDGLLADSSPVRPFDGFFPVLEYANEAVGVWKERTGERTALLPPAIKVADNSVFDVARAVGNVERALGNHPLSTSPERLDEFWGTMLNQAKINLEEAKEIVEACEERDMKKLKDGVGDNLYTVLGTAHKAKLKVYSILREVNESNMSKLDTNEAEAQATAEHYAAMGVKVRVEPSPRQGYFITRVTEDCTDNKGKFYPKGKYLKSQSRFHEPEFLCTPVTL</sequence>
<accession>C9DGH7</accession>
<dbReference type="Pfam" id="PF01503">
    <property type="entry name" value="PRA-PH"/>
    <property type="match status" value="1"/>
</dbReference>
<evidence type="ECO:0000313" key="1">
    <source>
        <dbReference type="EMBL" id="ACV50228.1"/>
    </source>
</evidence>
<keyword evidence="2" id="KW-1185">Reference proteome</keyword>
<organismHost>
    <name type="scientific">Delftia acidovorans</name>
    <name type="common">Pseudomonas acidovorans</name>
    <name type="synonym">Comamonas acidovorans</name>
    <dbReference type="NCBI Taxonomy" id="80866"/>
</organismHost>
<dbReference type="Proteomes" id="UP000008986">
    <property type="component" value="Segment"/>
</dbReference>
<dbReference type="SUPFAM" id="SSF101386">
    <property type="entry name" value="all-alpha NTP pyrophosphatases"/>
    <property type="match status" value="1"/>
</dbReference>
<evidence type="ECO:0000313" key="2">
    <source>
        <dbReference type="Proteomes" id="UP000008986"/>
    </source>
</evidence>
<dbReference type="GeneID" id="8684154"/>
<reference evidence="2" key="1">
    <citation type="submission" date="2009-07" db="EMBL/GenBank/DDBJ databases">
        <authorList>
            <person name="Kropinski A.M."/>
            <person name="Villegas A."/>
            <person name="Lingohr E.J."/>
        </authorList>
    </citation>
    <scope>NUCLEOTIDE SEQUENCE [LARGE SCALE GENOMIC DNA]</scope>
</reference>
<dbReference type="Gene3D" id="1.10.3420.10">
    <property type="entry name" value="putative ntp pyrophosphohydrolase like domain"/>
    <property type="match status" value="1"/>
</dbReference>
<name>C9DGH7_BPW14</name>
<dbReference type="CDD" id="cd11530">
    <property type="entry name" value="NTP-PPase_DR2231_like"/>
    <property type="match status" value="1"/>
</dbReference>
<organism evidence="1 2">
    <name type="scientific">Delftia phage PhiW-14</name>
    <name type="common">Deftia acidovorans bacteriophage phiW-14</name>
    <dbReference type="NCBI Taxonomy" id="665032"/>
    <lineage>
        <taxon>Viruses</taxon>
        <taxon>Duplodnaviria</taxon>
        <taxon>Heunggongvirae</taxon>
        <taxon>Uroviricota</taxon>
        <taxon>Caudoviricetes</taxon>
        <taxon>Ionavirus</taxon>
        <taxon>Ionavirus W14</taxon>
    </lineage>
</organism>
<dbReference type="InterPro" id="IPR023292">
    <property type="entry name" value="NTP_PyroPHydrolase-like_dom_sf"/>
</dbReference>
<protein>
    <submittedName>
        <fullName evidence="1">Uncharacterized protein</fullName>
    </submittedName>
</protein>
<dbReference type="KEGG" id="vg:8684154"/>
<dbReference type="OrthoDB" id="6602at10239"/>
<dbReference type="InterPro" id="IPR033653">
    <property type="entry name" value="NTP-PPase_DR2231-like"/>
</dbReference>
<dbReference type="RefSeq" id="YP_003359060.1">
    <property type="nucleotide sequence ID" value="NC_013697.1"/>
</dbReference>
<dbReference type="InterPro" id="IPR021130">
    <property type="entry name" value="PRib-ATP_PPHydrolase-like"/>
</dbReference>
<gene>
    <name evidence="1" type="primary">206</name>
</gene>
<proteinExistence type="predicted"/>